<organism evidence="2 3">
    <name type="scientific">Aurantiacibacter aquimixticola</name>
    <dbReference type="NCBI Taxonomy" id="1958945"/>
    <lineage>
        <taxon>Bacteria</taxon>
        <taxon>Pseudomonadati</taxon>
        <taxon>Pseudomonadota</taxon>
        <taxon>Alphaproteobacteria</taxon>
        <taxon>Sphingomonadales</taxon>
        <taxon>Erythrobacteraceae</taxon>
        <taxon>Aurantiacibacter</taxon>
    </lineage>
</organism>
<evidence type="ECO:0008006" key="4">
    <source>
        <dbReference type="Google" id="ProtNLM"/>
    </source>
</evidence>
<evidence type="ECO:0000313" key="2">
    <source>
        <dbReference type="EMBL" id="RJY08728.1"/>
    </source>
</evidence>
<reference evidence="2 3" key="1">
    <citation type="journal article" date="2017" name="Int. J. Syst. Evol. Microbiol.">
        <title>Erythrobacter aquimixticola sp. nov., isolated from the junction between the ocean and a freshwater spring.</title>
        <authorList>
            <person name="Park S."/>
            <person name="Jung Y.T."/>
            <person name="Choi S.J."/>
            <person name="Yoon J.H."/>
        </authorList>
    </citation>
    <scope>NUCLEOTIDE SEQUENCE [LARGE SCALE GENOMIC DNA]</scope>
    <source>
        <strain evidence="2 3">JSSK-14</strain>
    </source>
</reference>
<proteinExistence type="predicted"/>
<sequence length="382" mass="41924">MVFRRFLAFLFLSTAALSGLASLTVSRGDQAPTIASLGEIFDATTNARSLRKQVSLWRDEEAERSQTIAEPSALVNSLQETILNEPLNAPAFTALALIMQETGDSRFPDFIDAATDASPRTPSLIALQLERAAQRSDQMAALRLLDRAMRLRPARMREFMPQFVARIANDPDAFALEEGLLMEPLWARQFLSLAADEPNLLPRIAQVRVENPSAAISNEAVDAKLARRSAEAGDYMTAWRIFRLNRQSQPGTLQFDTQFIPFDWSLTADAAQTALLREKGTLEIDFLTGGGEAAAQVVPLRQMPSRLTAEIRREGEGDNDITVIAACVSGGEAETSVLIAPDAKALSLSMPQPCRFARIAISTERRYSTTPTVVTLDNLSIR</sequence>
<comment type="caution">
    <text evidence="2">The sequence shown here is derived from an EMBL/GenBank/DDBJ whole genome shotgun (WGS) entry which is preliminary data.</text>
</comment>
<dbReference type="AlphaFoldDB" id="A0A419RSG8"/>
<dbReference type="EMBL" id="RAHX01000001">
    <property type="protein sequence ID" value="RJY08728.1"/>
    <property type="molecule type" value="Genomic_DNA"/>
</dbReference>
<evidence type="ECO:0000313" key="3">
    <source>
        <dbReference type="Proteomes" id="UP000285232"/>
    </source>
</evidence>
<dbReference type="OrthoDB" id="7389478at2"/>
<keyword evidence="1" id="KW-0732">Signal</keyword>
<accession>A0A419RSG8</accession>
<gene>
    <name evidence="2" type="ORF">D6201_04575</name>
</gene>
<feature type="chain" id="PRO_5019369537" description="Tetratricopeptide repeat protein" evidence="1">
    <location>
        <begin position="22"/>
        <end position="382"/>
    </location>
</feature>
<dbReference type="RefSeq" id="WP_120047741.1">
    <property type="nucleotide sequence ID" value="NZ_RAHX01000001.1"/>
</dbReference>
<evidence type="ECO:0000256" key="1">
    <source>
        <dbReference type="SAM" id="SignalP"/>
    </source>
</evidence>
<dbReference type="Proteomes" id="UP000285232">
    <property type="component" value="Unassembled WGS sequence"/>
</dbReference>
<name>A0A419RSG8_9SPHN</name>
<keyword evidence="3" id="KW-1185">Reference proteome</keyword>
<protein>
    <recommendedName>
        <fullName evidence="4">Tetratricopeptide repeat protein</fullName>
    </recommendedName>
</protein>
<feature type="signal peptide" evidence="1">
    <location>
        <begin position="1"/>
        <end position="21"/>
    </location>
</feature>